<organism evidence="1">
    <name type="scientific">marine sediment metagenome</name>
    <dbReference type="NCBI Taxonomy" id="412755"/>
    <lineage>
        <taxon>unclassified sequences</taxon>
        <taxon>metagenomes</taxon>
        <taxon>ecological metagenomes</taxon>
    </lineage>
</organism>
<dbReference type="AlphaFoldDB" id="A0A0F9X5R0"/>
<accession>A0A0F9X5R0</accession>
<dbReference type="EMBL" id="LAZR01000080">
    <property type="protein sequence ID" value="KKN94226.1"/>
    <property type="molecule type" value="Genomic_DNA"/>
</dbReference>
<name>A0A0F9X5R0_9ZZZZ</name>
<sequence length="286" mass="31639">MKKIKNSIFVLFCFSAVCLQAQSGWTREAKGFYLQASASHFSSNNYYTTEGRLADQGSTFNTSAFLLYGEYGISNRLTAIVDLPLVRLNSFSTTETVGGVGNIQLGVKYKLLKNFPLSLQVALDIPSNDGSNFAQSKIANDFGEFDEINLPLSDGEFNIWTTLAASHGFENGKTYASAYSSVNFRTENFSHQFQAGAEVGHLFFDKLYLIGKLRIQKRLSSENNVQSGSFLFGEGTTFTSYGITSMYKLTDHLNLVAQYSDYAGFLVERKNIYDGGTFSLGVAFEL</sequence>
<evidence type="ECO:0000313" key="1">
    <source>
        <dbReference type="EMBL" id="KKN94226.1"/>
    </source>
</evidence>
<gene>
    <name evidence="1" type="ORF">LCGC14_0190500</name>
</gene>
<comment type="caution">
    <text evidence="1">The sequence shown here is derived from an EMBL/GenBank/DDBJ whole genome shotgun (WGS) entry which is preliminary data.</text>
</comment>
<reference evidence="1" key="1">
    <citation type="journal article" date="2015" name="Nature">
        <title>Complex archaea that bridge the gap between prokaryotes and eukaryotes.</title>
        <authorList>
            <person name="Spang A."/>
            <person name="Saw J.H."/>
            <person name="Jorgensen S.L."/>
            <person name="Zaremba-Niedzwiedzka K."/>
            <person name="Martijn J."/>
            <person name="Lind A.E."/>
            <person name="van Eijk R."/>
            <person name="Schleper C."/>
            <person name="Guy L."/>
            <person name="Ettema T.J."/>
        </authorList>
    </citation>
    <scope>NUCLEOTIDE SEQUENCE</scope>
</reference>
<protein>
    <submittedName>
        <fullName evidence="1">Uncharacterized protein</fullName>
    </submittedName>
</protein>
<proteinExistence type="predicted"/>